<gene>
    <name evidence="1" type="ORF">HD596_006038</name>
</gene>
<protein>
    <submittedName>
        <fullName evidence="1">Uncharacterized protein</fullName>
    </submittedName>
</protein>
<keyword evidence="2" id="KW-1185">Reference proteome</keyword>
<accession>A0A7W9G8R2</accession>
<comment type="caution">
    <text evidence="1">The sequence shown here is derived from an EMBL/GenBank/DDBJ whole genome shotgun (WGS) entry which is preliminary data.</text>
</comment>
<dbReference type="AlphaFoldDB" id="A0A7W9G8R2"/>
<organism evidence="1 2">
    <name type="scientific">Nonomuraea jabiensis</name>
    <dbReference type="NCBI Taxonomy" id="882448"/>
    <lineage>
        <taxon>Bacteria</taxon>
        <taxon>Bacillati</taxon>
        <taxon>Actinomycetota</taxon>
        <taxon>Actinomycetes</taxon>
        <taxon>Streptosporangiales</taxon>
        <taxon>Streptosporangiaceae</taxon>
        <taxon>Nonomuraea</taxon>
    </lineage>
</organism>
<evidence type="ECO:0000313" key="2">
    <source>
        <dbReference type="Proteomes" id="UP000579153"/>
    </source>
</evidence>
<dbReference type="InterPro" id="IPR045713">
    <property type="entry name" value="DUF6069"/>
</dbReference>
<name>A0A7W9G8R2_9ACTN</name>
<dbReference type="Proteomes" id="UP000579153">
    <property type="component" value="Unassembled WGS sequence"/>
</dbReference>
<sequence>MLSSTLLWLAVAALMLSFVPILGVEATAGTKAVLCAMHPAVAAILIPAMISRDGMGGER</sequence>
<evidence type="ECO:0000313" key="1">
    <source>
        <dbReference type="EMBL" id="MBB5779282.1"/>
    </source>
</evidence>
<dbReference type="EMBL" id="JACHMB010000001">
    <property type="protein sequence ID" value="MBB5779282.1"/>
    <property type="molecule type" value="Genomic_DNA"/>
</dbReference>
<reference evidence="1 2" key="1">
    <citation type="submission" date="2020-08" db="EMBL/GenBank/DDBJ databases">
        <title>Sequencing the genomes of 1000 actinobacteria strains.</title>
        <authorList>
            <person name="Klenk H.-P."/>
        </authorList>
    </citation>
    <scope>NUCLEOTIDE SEQUENCE [LARGE SCALE GENOMIC DNA]</scope>
    <source>
        <strain evidence="1 2">DSM 45507</strain>
    </source>
</reference>
<dbReference type="RefSeq" id="WP_185072620.1">
    <property type="nucleotide sequence ID" value="NZ_JACHMB010000001.1"/>
</dbReference>
<dbReference type="Pfam" id="PF19545">
    <property type="entry name" value="DUF6069"/>
    <property type="match status" value="1"/>
</dbReference>
<proteinExistence type="predicted"/>